<keyword evidence="3" id="KW-1133">Transmembrane helix</keyword>
<comment type="similarity">
    <text evidence="1">Belongs to the glycosyltransferase 2 family. WaaE/KdtX subfamily.</text>
</comment>
<dbReference type="EMBL" id="JAOBTW010000007">
    <property type="protein sequence ID" value="MDZ7281844.1"/>
    <property type="molecule type" value="Genomic_DNA"/>
</dbReference>
<dbReference type="GO" id="GO:0016757">
    <property type="term" value="F:glycosyltransferase activity"/>
    <property type="evidence" value="ECO:0007669"/>
    <property type="project" value="UniProtKB-KW"/>
</dbReference>
<feature type="compositionally biased region" description="Basic and acidic residues" evidence="2">
    <location>
        <begin position="343"/>
        <end position="360"/>
    </location>
</feature>
<keyword evidence="3" id="KW-0472">Membrane</keyword>
<feature type="transmembrane region" description="Helical" evidence="3">
    <location>
        <begin position="294"/>
        <end position="314"/>
    </location>
</feature>
<dbReference type="SUPFAM" id="SSF53448">
    <property type="entry name" value="Nucleotide-diphospho-sugar transferases"/>
    <property type="match status" value="1"/>
</dbReference>
<dbReference type="Gene3D" id="3.90.550.10">
    <property type="entry name" value="Spore Coat Polysaccharide Biosynthesis Protein SpsA, Chain A"/>
    <property type="match status" value="1"/>
</dbReference>
<keyword evidence="5" id="KW-0328">Glycosyltransferase</keyword>
<dbReference type="EC" id="2.4.-.-" evidence="5"/>
<comment type="caution">
    <text evidence="5">The sequence shown here is derived from an EMBL/GenBank/DDBJ whole genome shotgun (WGS) entry which is preliminary data.</text>
</comment>
<evidence type="ECO:0000313" key="6">
    <source>
        <dbReference type="Proteomes" id="UP001292182"/>
    </source>
</evidence>
<dbReference type="Pfam" id="PF00535">
    <property type="entry name" value="Glycos_transf_2"/>
    <property type="match status" value="1"/>
</dbReference>
<evidence type="ECO:0000256" key="1">
    <source>
        <dbReference type="ARBA" id="ARBA00038494"/>
    </source>
</evidence>
<dbReference type="Proteomes" id="UP001292182">
    <property type="component" value="Unassembled WGS sequence"/>
</dbReference>
<name>A0ABU5LPI6_9SPHN</name>
<accession>A0ABU5LPI6</accession>
<evidence type="ECO:0000256" key="3">
    <source>
        <dbReference type="SAM" id="Phobius"/>
    </source>
</evidence>
<dbReference type="InterPro" id="IPR001173">
    <property type="entry name" value="Glyco_trans_2-like"/>
</dbReference>
<dbReference type="PANTHER" id="PTHR43630">
    <property type="entry name" value="POLY-BETA-1,6-N-ACETYL-D-GLUCOSAMINE SYNTHASE"/>
    <property type="match status" value="1"/>
</dbReference>
<keyword evidence="3" id="KW-0812">Transmembrane</keyword>
<feature type="region of interest" description="Disordered" evidence="2">
    <location>
        <begin position="334"/>
        <end position="360"/>
    </location>
</feature>
<organism evidence="5 6">
    <name type="scientific">Sphingomonas sanguinis</name>
    <dbReference type="NCBI Taxonomy" id="33051"/>
    <lineage>
        <taxon>Bacteria</taxon>
        <taxon>Pseudomonadati</taxon>
        <taxon>Pseudomonadota</taxon>
        <taxon>Alphaproteobacteria</taxon>
        <taxon>Sphingomonadales</taxon>
        <taxon>Sphingomonadaceae</taxon>
        <taxon>Sphingomonas</taxon>
    </lineage>
</organism>
<evidence type="ECO:0000259" key="4">
    <source>
        <dbReference type="Pfam" id="PF00535"/>
    </source>
</evidence>
<proteinExistence type="inferred from homology"/>
<reference evidence="6" key="1">
    <citation type="submission" date="2023-07" db="EMBL/GenBank/DDBJ databases">
        <title>Whole genome sequence analysis of rice epiphytic Sphingomonas sanguinis OsEp_Plm_15B2.</title>
        <authorList>
            <person name="Sahu K.P."/>
            <person name="Asharani P."/>
            <person name="Reddy B."/>
            <person name="Kumar A."/>
        </authorList>
    </citation>
    <scope>NUCLEOTIDE SEQUENCE [LARGE SCALE GENOMIC DNA]</scope>
    <source>
        <strain evidence="6">OsEp_Plm_15B2</strain>
    </source>
</reference>
<feature type="domain" description="Glycosyltransferase 2-like" evidence="4">
    <location>
        <begin position="9"/>
        <end position="165"/>
    </location>
</feature>
<protein>
    <submittedName>
        <fullName evidence="5">Glycosyltransferase</fullName>
        <ecNumber evidence="5">2.4.-.-</ecNumber>
    </submittedName>
</protein>
<keyword evidence="5" id="KW-0808">Transferase</keyword>
<feature type="transmembrane region" description="Helical" evidence="3">
    <location>
        <begin position="253"/>
        <end position="274"/>
    </location>
</feature>
<gene>
    <name evidence="5" type="ORF">N4G62_07370</name>
</gene>
<sequence length="360" mass="39273">MAPAIRVTIGIKALNEEAHIAAALESALAAVARVGGEVILADSGSSDRTIEIAQRYPVRIVQLANHNERSCGAGGQLAYQFARGEYFYLLDGDMVLSPDFLPAGLAYLDAHPEAAAVGGLVNEANMQGEEFQIRGAKVASDRNWRPGVVDRLDCGGLYRMSALREVNYFTDRNLHAFEEFELAARLRSRGWTLARIDELAVDHYGHAMGGYRLLLRRMTSGYSGAPGEVLRSAIGRRQLGIVIGRLSHVRNGLVIIAWWLALVVALFRGHWAFAAAMVTVPVLFLSARRGSLHLGLYSFTAWNVSALGLITGFFRRRVAASAPLAAVDLTRPEPVQAVPNPSERPDHDPDQDILRHAQGM</sequence>
<dbReference type="InterPro" id="IPR029044">
    <property type="entry name" value="Nucleotide-diphossugar_trans"/>
</dbReference>
<dbReference type="PANTHER" id="PTHR43630:SF2">
    <property type="entry name" value="GLYCOSYLTRANSFERASE"/>
    <property type="match status" value="1"/>
</dbReference>
<keyword evidence="6" id="KW-1185">Reference proteome</keyword>
<evidence type="ECO:0000256" key="2">
    <source>
        <dbReference type="SAM" id="MobiDB-lite"/>
    </source>
</evidence>
<evidence type="ECO:0000313" key="5">
    <source>
        <dbReference type="EMBL" id="MDZ7281844.1"/>
    </source>
</evidence>